<dbReference type="EMBL" id="AHKH01000084">
    <property type="protein sequence ID" value="EHQ60124.1"/>
    <property type="molecule type" value="Genomic_DNA"/>
</dbReference>
<keyword evidence="2 4" id="KW-0808">Transferase</keyword>
<dbReference type="GO" id="GO:0016020">
    <property type="term" value="C:membrane"/>
    <property type="evidence" value="ECO:0007669"/>
    <property type="project" value="InterPro"/>
</dbReference>
<keyword evidence="3 4" id="KW-0012">Acyltransferase</keyword>
<keyword evidence="4" id="KW-0443">Lipid metabolism</keyword>
<evidence type="ECO:0000256" key="3">
    <source>
        <dbReference type="ARBA" id="ARBA00023315"/>
    </source>
</evidence>
<keyword evidence="4" id="KW-0594">Phospholipid biosynthesis</keyword>
<sequence length="192" mass="21121">MFYTMIRALLRLIYRVLFRLEASGKEHVPKEGGVVLCSNHISLLDPPAIGILLKRRIRFMAKAELFNIPVFGAAIKALGAFPVKRGGVGKETIRTAFQLLQDGDIMGIFPEGTRNTDQSTAAKKGAAMIALRSGAAVVPVAIIGSYKLFRKTRVVYGPPIDMSDLLEQKGSDVLEQATDRIMDHINRLKREG</sequence>
<comment type="catalytic activity">
    <reaction evidence="4">
        <text>a 1-acyl-sn-glycero-3-phosphate + an acyl-CoA = a 1,2-diacyl-sn-glycero-3-phosphate + CoA</text>
        <dbReference type="Rhea" id="RHEA:19709"/>
        <dbReference type="ChEBI" id="CHEBI:57287"/>
        <dbReference type="ChEBI" id="CHEBI:57970"/>
        <dbReference type="ChEBI" id="CHEBI:58342"/>
        <dbReference type="ChEBI" id="CHEBI:58608"/>
        <dbReference type="EC" id="2.3.1.51"/>
    </reaction>
</comment>
<dbReference type="PANTHER" id="PTHR10434">
    <property type="entry name" value="1-ACYL-SN-GLYCEROL-3-PHOSPHATE ACYLTRANSFERASE"/>
    <property type="match status" value="1"/>
</dbReference>
<dbReference type="STRING" id="1131935.PDENDC454_22094"/>
<accession>H3SLH1</accession>
<dbReference type="Proteomes" id="UP000003900">
    <property type="component" value="Unassembled WGS sequence"/>
</dbReference>
<feature type="domain" description="Phospholipid/glycerol acyltransferase" evidence="5">
    <location>
        <begin position="34"/>
        <end position="145"/>
    </location>
</feature>
<dbReference type="CDD" id="cd07989">
    <property type="entry name" value="LPLAT_AGPAT-like"/>
    <property type="match status" value="1"/>
</dbReference>
<keyword evidence="4" id="KW-1208">Phospholipid metabolism</keyword>
<dbReference type="SUPFAM" id="SSF69593">
    <property type="entry name" value="Glycerol-3-phosphate (1)-acyltransferase"/>
    <property type="match status" value="1"/>
</dbReference>
<gene>
    <name evidence="6" type="ORF">PDENDC454_22094</name>
</gene>
<comment type="caution">
    <text evidence="6">The sequence shown here is derived from an EMBL/GenBank/DDBJ whole genome shotgun (WGS) entry which is preliminary data.</text>
</comment>
<evidence type="ECO:0000256" key="4">
    <source>
        <dbReference type="RuleBase" id="RU361267"/>
    </source>
</evidence>
<name>H3SLH1_9BACL</name>
<dbReference type="PANTHER" id="PTHR10434:SF11">
    <property type="entry name" value="1-ACYL-SN-GLYCEROL-3-PHOSPHATE ACYLTRANSFERASE"/>
    <property type="match status" value="1"/>
</dbReference>
<evidence type="ECO:0000313" key="7">
    <source>
        <dbReference type="Proteomes" id="UP000003900"/>
    </source>
</evidence>
<dbReference type="EC" id="2.3.1.51" evidence="4"/>
<evidence type="ECO:0000256" key="1">
    <source>
        <dbReference type="ARBA" id="ARBA00008655"/>
    </source>
</evidence>
<dbReference type="InterPro" id="IPR004552">
    <property type="entry name" value="AGP_acyltrans"/>
</dbReference>
<comment type="domain">
    <text evidence="4">The HXXXXD motif is essential for acyltransferase activity and may constitute the binding site for the phosphate moiety of the glycerol-3-phosphate.</text>
</comment>
<dbReference type="AlphaFoldDB" id="H3SLH1"/>
<evidence type="ECO:0000259" key="5">
    <source>
        <dbReference type="SMART" id="SM00563"/>
    </source>
</evidence>
<organism evidence="6 7">
    <name type="scientific">Paenibacillus dendritiformis C454</name>
    <dbReference type="NCBI Taxonomy" id="1131935"/>
    <lineage>
        <taxon>Bacteria</taxon>
        <taxon>Bacillati</taxon>
        <taxon>Bacillota</taxon>
        <taxon>Bacilli</taxon>
        <taxon>Bacillales</taxon>
        <taxon>Paenibacillaceae</taxon>
        <taxon>Paenibacillus</taxon>
    </lineage>
</organism>
<evidence type="ECO:0000256" key="2">
    <source>
        <dbReference type="ARBA" id="ARBA00022679"/>
    </source>
</evidence>
<keyword evidence="4" id="KW-0444">Lipid biosynthesis</keyword>
<keyword evidence="7" id="KW-1185">Reference proteome</keyword>
<dbReference type="PATRIC" id="fig|1131935.3.peg.4600"/>
<dbReference type="SMART" id="SM00563">
    <property type="entry name" value="PlsC"/>
    <property type="match status" value="1"/>
</dbReference>
<comment type="similarity">
    <text evidence="1 4">Belongs to the 1-acyl-sn-glycerol-3-phosphate acyltransferase family.</text>
</comment>
<proteinExistence type="inferred from homology"/>
<reference evidence="6 7" key="1">
    <citation type="journal article" date="2012" name="J. Bacteriol.">
        <title>Genome Sequence of the Pattern-Forming Social Bacterium Paenibacillus dendritiformis C454 Chiral Morphotype.</title>
        <authorList>
            <person name="Sirota-Madi A."/>
            <person name="Olender T."/>
            <person name="Helman Y."/>
            <person name="Brainis I."/>
            <person name="Finkelshtein A."/>
            <person name="Roth D."/>
            <person name="Hagai E."/>
            <person name="Leshkowitz D."/>
            <person name="Brodsky L."/>
            <person name="Galatenko V."/>
            <person name="Nikolaev V."/>
            <person name="Gutnick D.L."/>
            <person name="Lancet D."/>
            <person name="Ben-Jacob E."/>
        </authorList>
    </citation>
    <scope>NUCLEOTIDE SEQUENCE [LARGE SCALE GENOMIC DNA]</scope>
    <source>
        <strain evidence="6 7">C454</strain>
    </source>
</reference>
<evidence type="ECO:0000313" key="6">
    <source>
        <dbReference type="EMBL" id="EHQ60124.1"/>
    </source>
</evidence>
<dbReference type="InterPro" id="IPR002123">
    <property type="entry name" value="Plipid/glycerol_acylTrfase"/>
</dbReference>
<dbReference type="RefSeq" id="WP_006678907.1">
    <property type="nucleotide sequence ID" value="NZ_AHKH01000084.1"/>
</dbReference>
<dbReference type="GO" id="GO:0006654">
    <property type="term" value="P:phosphatidic acid biosynthetic process"/>
    <property type="evidence" value="ECO:0007669"/>
    <property type="project" value="TreeGrafter"/>
</dbReference>
<dbReference type="NCBIfam" id="TIGR00530">
    <property type="entry name" value="AGP_acyltrn"/>
    <property type="match status" value="1"/>
</dbReference>
<dbReference type="OrthoDB" id="9803035at2"/>
<dbReference type="GO" id="GO:0003841">
    <property type="term" value="F:1-acylglycerol-3-phosphate O-acyltransferase activity"/>
    <property type="evidence" value="ECO:0007669"/>
    <property type="project" value="UniProtKB-UniRule"/>
</dbReference>
<dbReference type="Pfam" id="PF01553">
    <property type="entry name" value="Acyltransferase"/>
    <property type="match status" value="1"/>
</dbReference>
<protein>
    <recommendedName>
        <fullName evidence="4">1-acyl-sn-glycerol-3-phosphate acyltransferase</fullName>
        <ecNumber evidence="4">2.3.1.51</ecNumber>
    </recommendedName>
</protein>